<dbReference type="InterPro" id="IPR050232">
    <property type="entry name" value="FBL13/AtMIF1-like"/>
</dbReference>
<dbReference type="PANTHER" id="PTHR31900:SF30">
    <property type="entry name" value="SUPERFAMILY PROTEIN, PUTATIVE-RELATED"/>
    <property type="match status" value="1"/>
</dbReference>
<dbReference type="EMBL" id="CAKMRJ010005634">
    <property type="protein sequence ID" value="CAH1449794.1"/>
    <property type="molecule type" value="Genomic_DNA"/>
</dbReference>
<sequence>MGADMKGIKDRMDRILQIASERELRKQRDSNMRVLSMDTSNMTGDELQVILAMKDELQAMIRKSKRLTMSEYRGQEQHEIEDIGDMVDHISNLPDCILHQILSCMPTVEAVKTCILSTRWKNLWASVPNLDFDDAKLFSIEVDNWRQCDATSFKNFVERVLALQDASNLKKFHLTYVELDLCLVKVDPSMIPQSMFHNTSLVSLKLRMDCVIELPSHVSFPCVKILHLSLVAFPNADSTEKLFSGCPSLEALVLSDCKWMNLTDIVISSSTLKSLTIANRSTYKLWLWCDLSFKIKIDAVNLQFFQYFGYPSIFS</sequence>
<organism evidence="2 3">
    <name type="scientific">Lactuca virosa</name>
    <dbReference type="NCBI Taxonomy" id="75947"/>
    <lineage>
        <taxon>Eukaryota</taxon>
        <taxon>Viridiplantae</taxon>
        <taxon>Streptophyta</taxon>
        <taxon>Embryophyta</taxon>
        <taxon>Tracheophyta</taxon>
        <taxon>Spermatophyta</taxon>
        <taxon>Magnoliopsida</taxon>
        <taxon>eudicotyledons</taxon>
        <taxon>Gunneridae</taxon>
        <taxon>Pentapetalae</taxon>
        <taxon>asterids</taxon>
        <taxon>campanulids</taxon>
        <taxon>Asterales</taxon>
        <taxon>Asteraceae</taxon>
        <taxon>Cichorioideae</taxon>
        <taxon>Cichorieae</taxon>
        <taxon>Lactucinae</taxon>
        <taxon>Lactuca</taxon>
    </lineage>
</organism>
<dbReference type="PROSITE" id="PS50181">
    <property type="entry name" value="FBOX"/>
    <property type="match status" value="1"/>
</dbReference>
<evidence type="ECO:0000313" key="3">
    <source>
        <dbReference type="Proteomes" id="UP001157418"/>
    </source>
</evidence>
<dbReference type="Gene3D" id="3.80.10.10">
    <property type="entry name" value="Ribonuclease Inhibitor"/>
    <property type="match status" value="1"/>
</dbReference>
<accession>A0AAU9PIF5</accession>
<dbReference type="PANTHER" id="PTHR31900">
    <property type="entry name" value="F-BOX/RNI SUPERFAMILY PROTEIN-RELATED"/>
    <property type="match status" value="1"/>
</dbReference>
<gene>
    <name evidence="2" type="ORF">LVIROSA_LOCUS35254</name>
</gene>
<dbReference type="Pfam" id="PF00646">
    <property type="entry name" value="F-box"/>
    <property type="match status" value="1"/>
</dbReference>
<dbReference type="InterPro" id="IPR053781">
    <property type="entry name" value="F-box_AtFBL13-like"/>
</dbReference>
<dbReference type="SUPFAM" id="SSF81383">
    <property type="entry name" value="F-box domain"/>
    <property type="match status" value="1"/>
</dbReference>
<comment type="caution">
    <text evidence="2">The sequence shown here is derived from an EMBL/GenBank/DDBJ whole genome shotgun (WGS) entry which is preliminary data.</text>
</comment>
<dbReference type="InterPro" id="IPR036047">
    <property type="entry name" value="F-box-like_dom_sf"/>
</dbReference>
<dbReference type="Proteomes" id="UP001157418">
    <property type="component" value="Unassembled WGS sequence"/>
</dbReference>
<dbReference type="CDD" id="cd22160">
    <property type="entry name" value="F-box_AtFBL13-like"/>
    <property type="match status" value="1"/>
</dbReference>
<dbReference type="Gene3D" id="1.20.1280.50">
    <property type="match status" value="1"/>
</dbReference>
<dbReference type="Pfam" id="PF07723">
    <property type="entry name" value="LRR_2"/>
    <property type="match status" value="1"/>
</dbReference>
<feature type="domain" description="F-box" evidence="1">
    <location>
        <begin position="87"/>
        <end position="135"/>
    </location>
</feature>
<reference evidence="2 3" key="1">
    <citation type="submission" date="2022-01" db="EMBL/GenBank/DDBJ databases">
        <authorList>
            <person name="Xiong W."/>
            <person name="Schranz E."/>
        </authorList>
    </citation>
    <scope>NUCLEOTIDE SEQUENCE [LARGE SCALE GENOMIC DNA]</scope>
</reference>
<name>A0AAU9PIF5_9ASTR</name>
<keyword evidence="3" id="KW-1185">Reference proteome</keyword>
<protein>
    <recommendedName>
        <fullName evidence="1">F-box domain-containing protein</fullName>
    </recommendedName>
</protein>
<proteinExistence type="predicted"/>
<dbReference type="InterPro" id="IPR001810">
    <property type="entry name" value="F-box_dom"/>
</dbReference>
<dbReference type="InterPro" id="IPR013101">
    <property type="entry name" value="LRR_PRU1-like"/>
</dbReference>
<evidence type="ECO:0000313" key="2">
    <source>
        <dbReference type="EMBL" id="CAH1449794.1"/>
    </source>
</evidence>
<dbReference type="AlphaFoldDB" id="A0AAU9PIF5"/>
<dbReference type="SUPFAM" id="SSF52047">
    <property type="entry name" value="RNI-like"/>
    <property type="match status" value="1"/>
</dbReference>
<dbReference type="InterPro" id="IPR032675">
    <property type="entry name" value="LRR_dom_sf"/>
</dbReference>
<evidence type="ECO:0000259" key="1">
    <source>
        <dbReference type="PROSITE" id="PS50181"/>
    </source>
</evidence>